<dbReference type="OrthoDB" id="5245063at2759"/>
<reference evidence="5 6" key="1">
    <citation type="submission" date="2018-05" db="EMBL/GenBank/DDBJ databases">
        <title>Genome sequencing and assembly of the regulated plant pathogen Lachnellula willkommii and related sister species for the development of diagnostic species identification markers.</title>
        <authorList>
            <person name="Giroux E."/>
            <person name="Bilodeau G."/>
        </authorList>
    </citation>
    <scope>NUCLEOTIDE SEQUENCE [LARGE SCALE GENOMIC DNA]</scope>
    <source>
        <strain evidence="5 6">CBS 268.59</strain>
    </source>
</reference>
<dbReference type="AlphaFoldDB" id="A0A8T9CH12"/>
<feature type="region of interest" description="Disordered" evidence="1">
    <location>
        <begin position="34"/>
        <end position="56"/>
    </location>
</feature>
<dbReference type="InterPro" id="IPR048380">
    <property type="entry name" value="Rad26-like_N"/>
</dbReference>
<sequence length="742" mass="83342">MPGTDFDFDDDELDSLPANALVELENNAIQFTQAQTQARYSKPVPPAPSSDYGDEIGEEDLDDAVIIDESRSTPVIIPSLQHKVQLPAQAVQREPFRPQRYGTISNSHSLPDRQRNVLLPPKFNPPTRPLPRSAIQQHDSMRVEQGSQPSGGEDNAAEDLQRQFQELLKERDALKAEVNAKSGEIAIVRSKNDQLQKETERKIEAAKKLHADKEVKWQREVESTRIAEKRAATERDFVKQDLQEEAERVRRLKRAQEAEKRGVAVTTPKKKKQLSHRDGFDDDEVEILSPSKVSPSRFQRRLAGSPSKQGAKRKRKTVESPIAALEVTNAEGPAVEKAEHQDFILDDSIFESLGRHDDRFDFLGTMLDHRVNSDHARTIQELAKFALPSSPDESFQSVLLGKIPTLGLKKPQKDLPISFCELLISLWSKCIEEKYYAPVYLLIDMLTLALELKTTAIGPFVVDTIVPLTQLTADIIIIPRFQTKPTNGHEKDIDVSACLGLLHLVALGCMCEQQHILHFWKLMRFDFVLVMLSTNHPTSEFEMMLQILSTSVFRDSFGAILADRSVHDNILDRLTYPMSEVPLLPGSSKRMDLGVLSDLRFKVIQLMTSMTRSPFASKAMAMHPLAIGRIVGLISDELDELYDYKARHAESARIISLATRLLYYLVTKFDDEIDMQKKLSVIRGGSQKYLLCLSRLNFSEDDLVLESGIDPDIAGCALEMLELVVTPEEGDAIHSAFSSSSA</sequence>
<evidence type="ECO:0000313" key="5">
    <source>
        <dbReference type="EMBL" id="TVY84456.1"/>
    </source>
</evidence>
<dbReference type="Pfam" id="PF12331">
    <property type="entry name" value="Rad26-like_helical_rpts"/>
    <property type="match status" value="1"/>
</dbReference>
<comment type="caution">
    <text evidence="5">The sequence shown here is derived from an EMBL/GenBank/DDBJ whole genome shotgun (WGS) entry which is preliminary data.</text>
</comment>
<feature type="domain" description="Rad26-like C-terminal" evidence="3">
    <location>
        <begin position="673"/>
        <end position="737"/>
    </location>
</feature>
<evidence type="ECO:0000259" key="3">
    <source>
        <dbReference type="Pfam" id="PF21046"/>
    </source>
</evidence>
<keyword evidence="6" id="KW-1185">Reference proteome</keyword>
<organism evidence="5 6">
    <name type="scientific">Lachnellula suecica</name>
    <dbReference type="NCBI Taxonomy" id="602035"/>
    <lineage>
        <taxon>Eukaryota</taxon>
        <taxon>Fungi</taxon>
        <taxon>Dikarya</taxon>
        <taxon>Ascomycota</taxon>
        <taxon>Pezizomycotina</taxon>
        <taxon>Leotiomycetes</taxon>
        <taxon>Helotiales</taxon>
        <taxon>Lachnaceae</taxon>
        <taxon>Lachnellula</taxon>
    </lineage>
</organism>
<evidence type="ECO:0008006" key="7">
    <source>
        <dbReference type="Google" id="ProtNLM"/>
    </source>
</evidence>
<dbReference type="Pfam" id="PF21048">
    <property type="entry name" value="Rad26-like_N"/>
    <property type="match status" value="1"/>
</dbReference>
<feature type="region of interest" description="Disordered" evidence="1">
    <location>
        <begin position="100"/>
        <end position="156"/>
    </location>
</feature>
<name>A0A8T9CH12_9HELO</name>
<evidence type="ECO:0000256" key="1">
    <source>
        <dbReference type="SAM" id="MobiDB-lite"/>
    </source>
</evidence>
<dbReference type="InterPro" id="IPR048379">
    <property type="entry name" value="Rad26-like_C"/>
</dbReference>
<dbReference type="InterPro" id="IPR022093">
    <property type="entry name" value="Rad26-like_helical"/>
</dbReference>
<evidence type="ECO:0000259" key="2">
    <source>
        <dbReference type="Pfam" id="PF12331"/>
    </source>
</evidence>
<gene>
    <name evidence="5" type="ORF">LSUE1_G001278</name>
</gene>
<feature type="domain" description="Rad26-like N-terminal" evidence="4">
    <location>
        <begin position="362"/>
        <end position="410"/>
    </location>
</feature>
<dbReference type="Proteomes" id="UP000469558">
    <property type="component" value="Unassembled WGS sequence"/>
</dbReference>
<evidence type="ECO:0000259" key="4">
    <source>
        <dbReference type="Pfam" id="PF21048"/>
    </source>
</evidence>
<feature type="domain" description="Rad26-like helical repeats" evidence="2">
    <location>
        <begin position="472"/>
        <end position="666"/>
    </location>
</feature>
<evidence type="ECO:0000313" key="6">
    <source>
        <dbReference type="Proteomes" id="UP000469558"/>
    </source>
</evidence>
<feature type="region of interest" description="Disordered" evidence="1">
    <location>
        <begin position="253"/>
        <end position="320"/>
    </location>
</feature>
<dbReference type="EMBL" id="QGMK01000082">
    <property type="protein sequence ID" value="TVY84456.1"/>
    <property type="molecule type" value="Genomic_DNA"/>
</dbReference>
<feature type="compositionally biased region" description="Basic and acidic residues" evidence="1">
    <location>
        <begin position="253"/>
        <end position="262"/>
    </location>
</feature>
<protein>
    <recommendedName>
        <fullName evidence="7">DNA repair protein Rad26</fullName>
    </recommendedName>
</protein>
<proteinExistence type="predicted"/>
<dbReference type="Pfam" id="PF21046">
    <property type="entry name" value="Rad26-like_C"/>
    <property type="match status" value="1"/>
</dbReference>
<accession>A0A8T9CH12</accession>